<dbReference type="GO" id="GO:0004519">
    <property type="term" value="F:endonuclease activity"/>
    <property type="evidence" value="ECO:0007669"/>
    <property type="project" value="InterPro"/>
</dbReference>
<dbReference type="EMBL" id="PUHW01000300">
    <property type="protein sequence ID" value="KAG0687196.1"/>
    <property type="molecule type" value="Genomic_DNA"/>
</dbReference>
<organism evidence="2 3">
    <name type="scientific">Pichia californica</name>
    <dbReference type="NCBI Taxonomy" id="460514"/>
    <lineage>
        <taxon>Eukaryota</taxon>
        <taxon>Fungi</taxon>
        <taxon>Dikarya</taxon>
        <taxon>Ascomycota</taxon>
        <taxon>Saccharomycotina</taxon>
        <taxon>Pichiomycetes</taxon>
        <taxon>Pichiales</taxon>
        <taxon>Pichiaceae</taxon>
        <taxon>Pichia</taxon>
    </lineage>
</organism>
<evidence type="ECO:0000256" key="1">
    <source>
        <dbReference type="SAM" id="Coils"/>
    </source>
</evidence>
<gene>
    <name evidence="2" type="primary">LAS1</name>
    <name evidence="2" type="ORF">C6P40_002747</name>
</gene>
<comment type="caution">
    <text evidence="2">The sequence shown here is derived from an EMBL/GenBank/DDBJ whole genome shotgun (WGS) entry which is preliminary data.</text>
</comment>
<dbReference type="PANTHER" id="PTHR15002">
    <property type="entry name" value="RIBOSOMAL BIOGENESIS PROTEIN LAS1L"/>
    <property type="match status" value="1"/>
</dbReference>
<dbReference type="InterPro" id="IPR007174">
    <property type="entry name" value="Las1"/>
</dbReference>
<keyword evidence="3" id="KW-1185">Reference proteome</keyword>
<protein>
    <submittedName>
        <fullName evidence="2">rRNA-processing protein las1</fullName>
    </submittedName>
</protein>
<proteinExistence type="predicted"/>
<dbReference type="PANTHER" id="PTHR15002:SF0">
    <property type="entry name" value="RIBOSOMAL BIOGENESIS PROTEIN LAS1L"/>
    <property type="match status" value="1"/>
</dbReference>
<evidence type="ECO:0000313" key="3">
    <source>
        <dbReference type="Proteomes" id="UP000697127"/>
    </source>
</evidence>
<evidence type="ECO:0000313" key="2">
    <source>
        <dbReference type="EMBL" id="KAG0687196.1"/>
    </source>
</evidence>
<dbReference type="GO" id="GO:0030687">
    <property type="term" value="C:preribosome, large subunit precursor"/>
    <property type="evidence" value="ECO:0007669"/>
    <property type="project" value="TreeGrafter"/>
</dbReference>
<reference evidence="2" key="1">
    <citation type="submission" date="2020-11" db="EMBL/GenBank/DDBJ databases">
        <title>Kefir isolates.</title>
        <authorList>
            <person name="Marcisauskas S."/>
            <person name="Kim Y."/>
            <person name="Blasche S."/>
        </authorList>
    </citation>
    <scope>NUCLEOTIDE SEQUENCE</scope>
    <source>
        <strain evidence="2">Olga-1</strain>
    </source>
</reference>
<dbReference type="Pfam" id="PF04031">
    <property type="entry name" value="Las1"/>
    <property type="match status" value="1"/>
</dbReference>
<dbReference type="Proteomes" id="UP000697127">
    <property type="component" value="Unassembled WGS sequence"/>
</dbReference>
<dbReference type="GO" id="GO:0090730">
    <property type="term" value="C:Las1 complex"/>
    <property type="evidence" value="ECO:0007669"/>
    <property type="project" value="InterPro"/>
</dbReference>
<name>A0A9P7BDT6_9ASCO</name>
<dbReference type="OrthoDB" id="10263222at2759"/>
<dbReference type="GO" id="GO:0000470">
    <property type="term" value="P:maturation of LSU-rRNA"/>
    <property type="evidence" value="ECO:0007669"/>
    <property type="project" value="TreeGrafter"/>
</dbReference>
<dbReference type="GO" id="GO:0000460">
    <property type="term" value="P:maturation of 5.8S rRNA"/>
    <property type="evidence" value="ECO:0007669"/>
    <property type="project" value="TreeGrafter"/>
</dbReference>
<dbReference type="AlphaFoldDB" id="A0A9P7BDT6"/>
<feature type="coiled-coil region" evidence="1">
    <location>
        <begin position="219"/>
        <end position="246"/>
    </location>
</feature>
<accession>A0A9P7BDT6</accession>
<sequence length="481" mass="57814">MNNPQITPYKFPKELEVLYDNFFKSKNRDVKRQGISKVRGYLTKGPIPHSIEMTALLIEVIINDEEKNGIQLFKYEDQYPVNFKNLEISSDLSIRLQYSMCIIKFVNGLLDPFQQSIYNISLHKLAIELKLPNYFVEARHVSTHERLPTLEMMRLISQRALNWLKIEYWENAIKQYNESNLMDININDWVINIRKERQLRIKRENDEIRIKNNNSNLINQEDIKNLDNILKNIKKLRREEIQTNKKKDNELLNEIKKFQEILSTKSDEFIIRMILFKNYLILHGNKNENLNEKQLIGLRMIWGNIIKELDNKFNFKLWIKLFELSVNKCNVKYDQLYVEKKILNNEDIKYLSNECEYEQCKGWVKWILENINLINKSNINKFIDILIDNKSEISKECMIIFKRKYYKLINECELNNKINKIENIMNKFWILNDNNEFISKELQDIEPEIDEYIETKRIKVSTFNLFDTFPSWRPVPFGCPP</sequence>
<keyword evidence="1" id="KW-0175">Coiled coil</keyword>